<keyword evidence="3" id="KW-1185">Reference proteome</keyword>
<dbReference type="EMBL" id="SDWV01000012">
    <property type="protein sequence ID" value="RYC10470.1"/>
    <property type="molecule type" value="Genomic_DNA"/>
</dbReference>
<name>A0A4Q2T0Q5_9ACTN</name>
<evidence type="ECO:0000259" key="1">
    <source>
        <dbReference type="Pfam" id="PF18593"/>
    </source>
</evidence>
<dbReference type="InterPro" id="IPR041129">
    <property type="entry name" value="CdiI_2"/>
</dbReference>
<evidence type="ECO:0000313" key="3">
    <source>
        <dbReference type="Proteomes" id="UP000291101"/>
    </source>
</evidence>
<proteinExistence type="predicted"/>
<feature type="domain" description="CdiI immunity protein" evidence="1">
    <location>
        <begin position="2"/>
        <end position="89"/>
    </location>
</feature>
<evidence type="ECO:0000313" key="2">
    <source>
        <dbReference type="EMBL" id="RYC10470.1"/>
    </source>
</evidence>
<dbReference type="AlphaFoldDB" id="A0A4Q2T0Q5"/>
<gene>
    <name evidence="2" type="ORF">EUA94_13170</name>
</gene>
<accession>A0A4Q2T0Q5</accession>
<sequence length="99" mass="11173">MEAVKYLMGAYFHQDWDIDGGLVSDTVSAFLRERRELVMATVDQIGALLEVDLPEGGLDAQLEEWGCQYYAGETDDAYRAWLKDIRDQMRSFLSTSAAS</sequence>
<organism evidence="2 3">
    <name type="scientific">Nocardioides zhouii</name>
    <dbReference type="NCBI Taxonomy" id="1168729"/>
    <lineage>
        <taxon>Bacteria</taxon>
        <taxon>Bacillati</taxon>
        <taxon>Actinomycetota</taxon>
        <taxon>Actinomycetes</taxon>
        <taxon>Propionibacteriales</taxon>
        <taxon>Nocardioidaceae</taxon>
        <taxon>Nocardioides</taxon>
    </lineage>
</organism>
<dbReference type="OrthoDB" id="3786912at2"/>
<comment type="caution">
    <text evidence="2">The sequence shown here is derived from an EMBL/GenBank/DDBJ whole genome shotgun (WGS) entry which is preliminary data.</text>
</comment>
<protein>
    <recommendedName>
        <fullName evidence="1">CdiI immunity protein domain-containing protein</fullName>
    </recommendedName>
</protein>
<dbReference type="RefSeq" id="WP_129427340.1">
    <property type="nucleotide sequence ID" value="NZ_SDWV01000012.1"/>
</dbReference>
<dbReference type="Pfam" id="PF18593">
    <property type="entry name" value="CdiI_2"/>
    <property type="match status" value="1"/>
</dbReference>
<reference evidence="2 3" key="1">
    <citation type="submission" date="2019-01" db="EMBL/GenBank/DDBJ databases">
        <title>Novel species of Nocardioides.</title>
        <authorList>
            <person name="Liu Q."/>
            <person name="X Y.-H."/>
        </authorList>
    </citation>
    <scope>NUCLEOTIDE SEQUENCE [LARGE SCALE GENOMIC DNA]</scope>
    <source>
        <strain evidence="2 3">HLT2-9</strain>
    </source>
</reference>
<dbReference type="Proteomes" id="UP000291101">
    <property type="component" value="Unassembled WGS sequence"/>
</dbReference>